<organism evidence="2 3">
    <name type="scientific">Rhizophagus irregularis</name>
    <dbReference type="NCBI Taxonomy" id="588596"/>
    <lineage>
        <taxon>Eukaryota</taxon>
        <taxon>Fungi</taxon>
        <taxon>Fungi incertae sedis</taxon>
        <taxon>Mucoromycota</taxon>
        <taxon>Glomeromycotina</taxon>
        <taxon>Glomeromycetes</taxon>
        <taxon>Glomerales</taxon>
        <taxon>Glomeraceae</taxon>
        <taxon>Rhizophagus</taxon>
    </lineage>
</organism>
<dbReference type="VEuPathDB" id="FungiDB:RhiirFUN_018646"/>
<evidence type="ECO:0000313" key="3">
    <source>
        <dbReference type="Proteomes" id="UP000684084"/>
    </source>
</evidence>
<dbReference type="CDD" id="cd18186">
    <property type="entry name" value="BTB_POZ_ZBTB_KLHL-like"/>
    <property type="match status" value="1"/>
</dbReference>
<dbReference type="InterPro" id="IPR051481">
    <property type="entry name" value="BTB-POZ/Galectin-3-binding"/>
</dbReference>
<dbReference type="PANTHER" id="PTHR24410:SF23">
    <property type="entry name" value="BTB DOMAIN-CONTAINING PROTEIN-RELATED"/>
    <property type="match status" value="1"/>
</dbReference>
<gene>
    <name evidence="2" type="ORF">CHRIB12_LOCUS11061</name>
</gene>
<evidence type="ECO:0000313" key="2">
    <source>
        <dbReference type="EMBL" id="CAB5366946.1"/>
    </source>
</evidence>
<dbReference type="OrthoDB" id="6359816at2759"/>
<accession>A0A915Z8D9</accession>
<dbReference type="SMART" id="SM00225">
    <property type="entry name" value="BTB"/>
    <property type="match status" value="1"/>
</dbReference>
<sequence length="320" mass="37623">MSFELLKLSSKEYGDILKSGEFSDTEILVGEEPNTKVFLAHSLILKIRSPYFRTAFSSRWVRTENNIIKLQKPNISAKVFDILIKYIYSSIIDLTKYDIKTNVEVLIAADELCLYDLCSYIENELLKNEALLKNNFILIHNVANKFNQFTNLLQFYRTNFQKDPNIILRTNDFTTIQKETLLNFLSEYRQSLNHTEVWDKLIEWAIAQSHELPLDVIRWTSSEITKFRGIIQSFIPHINFKEISPADFSHKVKPFRDIFDDKSYAKILEHYSFNNEVRSNFKMNIDSRIISPDHAFLIGNLIKITRQDDSDIFYDFNLLC</sequence>
<comment type="caution">
    <text evidence="2">The sequence shown here is derived from an EMBL/GenBank/DDBJ whole genome shotgun (WGS) entry which is preliminary data.</text>
</comment>
<name>A0A915Z8D9_9GLOM</name>
<dbReference type="PROSITE" id="PS50097">
    <property type="entry name" value="BTB"/>
    <property type="match status" value="1"/>
</dbReference>
<dbReference type="EMBL" id="CAGKOT010000023">
    <property type="protein sequence ID" value="CAB5366946.1"/>
    <property type="molecule type" value="Genomic_DNA"/>
</dbReference>
<dbReference type="Pfam" id="PF00651">
    <property type="entry name" value="BTB"/>
    <property type="match status" value="1"/>
</dbReference>
<protein>
    <recommendedName>
        <fullName evidence="1">BTB domain-containing protein</fullName>
    </recommendedName>
</protein>
<dbReference type="InterPro" id="IPR000210">
    <property type="entry name" value="BTB/POZ_dom"/>
</dbReference>
<reference evidence="2" key="1">
    <citation type="submission" date="2020-05" db="EMBL/GenBank/DDBJ databases">
        <authorList>
            <person name="Rincon C."/>
            <person name="Sanders R I."/>
            <person name="Robbins C."/>
            <person name="Chaturvedi A."/>
        </authorList>
    </citation>
    <scope>NUCLEOTIDE SEQUENCE</scope>
    <source>
        <strain evidence="2">CHB12</strain>
    </source>
</reference>
<feature type="domain" description="BTB" evidence="1">
    <location>
        <begin position="23"/>
        <end position="96"/>
    </location>
</feature>
<proteinExistence type="predicted"/>
<evidence type="ECO:0000259" key="1">
    <source>
        <dbReference type="PROSITE" id="PS50097"/>
    </source>
</evidence>
<dbReference type="AlphaFoldDB" id="A0A915Z8D9"/>
<dbReference type="Proteomes" id="UP000684084">
    <property type="component" value="Unassembled WGS sequence"/>
</dbReference>
<dbReference type="PANTHER" id="PTHR24410">
    <property type="entry name" value="HL07962P-RELATED"/>
    <property type="match status" value="1"/>
</dbReference>